<dbReference type="AlphaFoldDB" id="A0A5J6V6K3"/>
<dbReference type="CDD" id="cd06127">
    <property type="entry name" value="DEDDh"/>
    <property type="match status" value="1"/>
</dbReference>
<dbReference type="Proteomes" id="UP000326546">
    <property type="component" value="Chromosome"/>
</dbReference>
<dbReference type="PANTHER" id="PTHR30231">
    <property type="entry name" value="DNA POLYMERASE III SUBUNIT EPSILON"/>
    <property type="match status" value="1"/>
</dbReference>
<dbReference type="EMBL" id="CP044427">
    <property type="protein sequence ID" value="QFG69408.1"/>
    <property type="molecule type" value="Genomic_DNA"/>
</dbReference>
<keyword evidence="2" id="KW-0378">Hydrolase</keyword>
<feature type="domain" description="Exonuclease" evidence="5">
    <location>
        <begin position="102"/>
        <end position="290"/>
    </location>
</feature>
<name>A0A5J6V6K3_9MICO</name>
<dbReference type="Pfam" id="PF00929">
    <property type="entry name" value="RNase_T"/>
    <property type="match status" value="1"/>
</dbReference>
<dbReference type="GO" id="GO:0005829">
    <property type="term" value="C:cytosol"/>
    <property type="evidence" value="ECO:0007669"/>
    <property type="project" value="TreeGrafter"/>
</dbReference>
<dbReference type="OrthoDB" id="190275at2"/>
<dbReference type="GO" id="GO:0003676">
    <property type="term" value="F:nucleic acid binding"/>
    <property type="evidence" value="ECO:0007669"/>
    <property type="project" value="InterPro"/>
</dbReference>
<dbReference type="KEGG" id="serw:FY030_12460"/>
<protein>
    <submittedName>
        <fullName evidence="6">DNA polymerase III subunit epsilon</fullName>
    </submittedName>
</protein>
<evidence type="ECO:0000313" key="7">
    <source>
        <dbReference type="Proteomes" id="UP000326546"/>
    </source>
</evidence>
<evidence type="ECO:0000256" key="2">
    <source>
        <dbReference type="ARBA" id="ARBA00022801"/>
    </source>
</evidence>
<keyword evidence="1" id="KW-0540">Nuclease</keyword>
<dbReference type="InterPro" id="IPR036397">
    <property type="entry name" value="RNaseH_sf"/>
</dbReference>
<keyword evidence="3" id="KW-0269">Exonuclease</keyword>
<evidence type="ECO:0000259" key="5">
    <source>
        <dbReference type="SMART" id="SM00479"/>
    </source>
</evidence>
<accession>A0A5J6V6K3</accession>
<dbReference type="InterPro" id="IPR012337">
    <property type="entry name" value="RNaseH-like_sf"/>
</dbReference>
<sequence length="307" mass="32665">MSSCPTCGCGTRPARSGRGSVRTTISTPRTWAAWTGGTCATPSRSSVPRSRLWAPVCRGWADELVGTSAAGGREPVVPPGTPLADLAAAAVVPADTPLERVELLAIDLETTGLDPRKDEVLSVGMVVVRGGQVHLGTARHLPVRPRGQVGDSAVVHGLTDDALAQAPTMEQVLPEVLAALLHETPVPGVPQDAPPPRRVLLAHFAEVEATFLAAACRQVYGTAVGMPVVDTLQIARRLLRAQHHELQAGTVRLDACRRRHGLPRYRAHSALTDAVACAELFLAQTAALEQVRGRALILRDVLERRLR</sequence>
<keyword evidence="7" id="KW-1185">Reference proteome</keyword>
<evidence type="ECO:0000256" key="1">
    <source>
        <dbReference type="ARBA" id="ARBA00022722"/>
    </source>
</evidence>
<dbReference type="PANTHER" id="PTHR30231:SF4">
    <property type="entry name" value="PROTEIN NEN2"/>
    <property type="match status" value="1"/>
</dbReference>
<evidence type="ECO:0000256" key="4">
    <source>
        <dbReference type="SAM" id="MobiDB-lite"/>
    </source>
</evidence>
<dbReference type="InterPro" id="IPR013520">
    <property type="entry name" value="Ribonucl_H"/>
</dbReference>
<dbReference type="SMART" id="SM00479">
    <property type="entry name" value="EXOIII"/>
    <property type="match status" value="1"/>
</dbReference>
<proteinExistence type="predicted"/>
<feature type="region of interest" description="Disordered" evidence="4">
    <location>
        <begin position="1"/>
        <end position="25"/>
    </location>
</feature>
<gene>
    <name evidence="6" type="ORF">FY030_12460</name>
</gene>
<organism evidence="6 7">
    <name type="scientific">Ornithinimicrobium pratense</name>
    <dbReference type="NCBI Taxonomy" id="2593973"/>
    <lineage>
        <taxon>Bacteria</taxon>
        <taxon>Bacillati</taxon>
        <taxon>Actinomycetota</taxon>
        <taxon>Actinomycetes</taxon>
        <taxon>Micrococcales</taxon>
        <taxon>Ornithinimicrobiaceae</taxon>
        <taxon>Ornithinimicrobium</taxon>
    </lineage>
</organism>
<dbReference type="SUPFAM" id="SSF53098">
    <property type="entry name" value="Ribonuclease H-like"/>
    <property type="match status" value="1"/>
</dbReference>
<dbReference type="Gene3D" id="3.30.420.10">
    <property type="entry name" value="Ribonuclease H-like superfamily/Ribonuclease H"/>
    <property type="match status" value="1"/>
</dbReference>
<evidence type="ECO:0000256" key="3">
    <source>
        <dbReference type="ARBA" id="ARBA00022839"/>
    </source>
</evidence>
<evidence type="ECO:0000313" key="6">
    <source>
        <dbReference type="EMBL" id="QFG69408.1"/>
    </source>
</evidence>
<dbReference type="GO" id="GO:0008408">
    <property type="term" value="F:3'-5' exonuclease activity"/>
    <property type="evidence" value="ECO:0007669"/>
    <property type="project" value="TreeGrafter"/>
</dbReference>
<reference evidence="6 7" key="1">
    <citation type="submission" date="2019-09" db="EMBL/GenBank/DDBJ databases">
        <title>Serinicoccus pratensis sp. nov., isolated from meadow soil.</title>
        <authorList>
            <person name="Zhang W."/>
        </authorList>
    </citation>
    <scope>NUCLEOTIDE SEQUENCE [LARGE SCALE GENOMIC DNA]</scope>
    <source>
        <strain evidence="6 7">W204</strain>
    </source>
</reference>